<evidence type="ECO:0000256" key="7">
    <source>
        <dbReference type="ARBA" id="ARBA00023004"/>
    </source>
</evidence>
<keyword evidence="6" id="KW-0249">Electron transport</keyword>
<dbReference type="SUPFAM" id="SSF48695">
    <property type="entry name" value="Multiheme cytochromes"/>
    <property type="match status" value="2"/>
</dbReference>
<feature type="transmembrane region" description="Helical" evidence="8">
    <location>
        <begin position="142"/>
        <end position="162"/>
    </location>
</feature>
<dbReference type="InterPro" id="IPR008984">
    <property type="entry name" value="SMAD_FHA_dom_sf"/>
</dbReference>
<comment type="subcellular location">
    <subcellularLocation>
        <location evidence="2">Cell envelope</location>
    </subcellularLocation>
</comment>
<keyword evidence="8" id="KW-0812">Transmembrane</keyword>
<dbReference type="AlphaFoldDB" id="A0A840HSY9"/>
<evidence type="ECO:0000256" key="6">
    <source>
        <dbReference type="ARBA" id="ARBA00022982"/>
    </source>
</evidence>
<keyword evidence="8" id="KW-0472">Membrane</keyword>
<evidence type="ECO:0000256" key="2">
    <source>
        <dbReference type="ARBA" id="ARBA00004196"/>
    </source>
</evidence>
<dbReference type="InterPro" id="IPR036280">
    <property type="entry name" value="Multihaem_cyt_sf"/>
</dbReference>
<evidence type="ECO:0000313" key="11">
    <source>
        <dbReference type="Proteomes" id="UP000575068"/>
    </source>
</evidence>
<dbReference type="GO" id="GO:0030313">
    <property type="term" value="C:cell envelope"/>
    <property type="evidence" value="ECO:0007669"/>
    <property type="project" value="UniProtKB-SubCell"/>
</dbReference>
<protein>
    <recommendedName>
        <fullName evidence="9">Tetrahaem cytochrome domain-containing protein</fullName>
    </recommendedName>
</protein>
<dbReference type="Proteomes" id="UP000575068">
    <property type="component" value="Unassembled WGS sequence"/>
</dbReference>
<evidence type="ECO:0000259" key="9">
    <source>
        <dbReference type="Pfam" id="PF14537"/>
    </source>
</evidence>
<accession>A0A840HSY9</accession>
<evidence type="ECO:0000256" key="3">
    <source>
        <dbReference type="ARBA" id="ARBA00022448"/>
    </source>
</evidence>
<keyword evidence="5" id="KW-0479">Metal-binding</keyword>
<keyword evidence="7" id="KW-0408">Iron</keyword>
<comment type="caution">
    <text evidence="10">The sequence shown here is derived from an EMBL/GenBank/DDBJ whole genome shotgun (WGS) entry which is preliminary data.</text>
</comment>
<evidence type="ECO:0000256" key="1">
    <source>
        <dbReference type="ARBA" id="ARBA00001926"/>
    </source>
</evidence>
<proteinExistence type="predicted"/>
<dbReference type="PANTHER" id="PTHR39425">
    <property type="entry name" value="LIPOPROTEIN CYTOCHROME C"/>
    <property type="match status" value="1"/>
</dbReference>
<keyword evidence="3" id="KW-0813">Transport</keyword>
<dbReference type="PANTHER" id="PTHR39425:SF1">
    <property type="entry name" value="CYTOCHROME C7-LIKE DOMAIN-CONTAINING PROTEIN"/>
    <property type="match status" value="1"/>
</dbReference>
<dbReference type="GO" id="GO:0046872">
    <property type="term" value="F:metal ion binding"/>
    <property type="evidence" value="ECO:0007669"/>
    <property type="project" value="UniProtKB-KW"/>
</dbReference>
<evidence type="ECO:0000256" key="5">
    <source>
        <dbReference type="ARBA" id="ARBA00022723"/>
    </source>
</evidence>
<sequence>MTFLIRQISYTAGGRQIVRMTELAAQSITVGRAAENGIHLPDLAVTPNHARIDIKDERRVAVTAIGGLPFGIDGRSVERADIDCAKGAELRLGGHRLTLGLEDCKIVIAVERVEALSDASEEKDEAQAFSLRSKLPGKRASAWAFAFLILVAFLAVPIWTYASYKGVEQRPERFHADQSWSSGPLSRAHKALEGDCQACHTQSFVAVQDNACVACHKDVHDHAAPARLLQARGQPGLGGQMLAQVAHALNRPEGRCVDCHTEHEGAGPMEPTADKFCVNCHGGLKERLTDAKLGNATDFGSAHPEFRPAIMTVAGAHPAWERVSLKNNPTEDSGLKFPHALHLSRQGGVARMAQTMKQEQGFGDALICKDCHTPTADGVRFQPVDMEKDCAMCHSLAFEEVGGTVRTLRHGEPEQVIADLRAYYRSTGPARPISLGGMARRRPGQYAEGQLYHAYFGAAASRPTKADQAIRAIFSKGGACYDCHVVAPPPAAGSSAWRVLPVQQTTRYMQKGWFSHDAHKTERCENCHAAGQSSRASDLLLPGIATCRTCHGGPQAKADIPSNCALCHSYHADEGAPWTTRRRVAEMKR</sequence>
<keyword evidence="4" id="KW-0349">Heme</keyword>
<comment type="cofactor">
    <cofactor evidence="1">
        <name>heme c</name>
        <dbReference type="ChEBI" id="CHEBI:61717"/>
    </cofactor>
</comment>
<keyword evidence="8" id="KW-1133">Transmembrane helix</keyword>
<dbReference type="InterPro" id="IPR012286">
    <property type="entry name" value="Tetrahaem_cytochrome"/>
</dbReference>
<evidence type="ECO:0000256" key="4">
    <source>
        <dbReference type="ARBA" id="ARBA00022617"/>
    </source>
</evidence>
<dbReference type="Pfam" id="PF14537">
    <property type="entry name" value="Cytochrom_c3_2"/>
    <property type="match status" value="1"/>
</dbReference>
<gene>
    <name evidence="10" type="ORF">HNQ99_000993</name>
</gene>
<dbReference type="Gene3D" id="3.90.10.10">
    <property type="entry name" value="Cytochrome C3"/>
    <property type="match status" value="3"/>
</dbReference>
<organism evidence="10 11">
    <name type="scientific">Rhizorhapis suberifaciens</name>
    <name type="common">corky root of lettuce</name>
    <dbReference type="NCBI Taxonomy" id="13656"/>
    <lineage>
        <taxon>Bacteria</taxon>
        <taxon>Pseudomonadati</taxon>
        <taxon>Pseudomonadota</taxon>
        <taxon>Alphaproteobacteria</taxon>
        <taxon>Sphingomonadales</taxon>
        <taxon>Sphingomonadaceae</taxon>
        <taxon>Rhizorhapis</taxon>
    </lineage>
</organism>
<dbReference type="RefSeq" id="WP_184474536.1">
    <property type="nucleotide sequence ID" value="NZ_JACHOV010000003.1"/>
</dbReference>
<keyword evidence="11" id="KW-1185">Reference proteome</keyword>
<dbReference type="EMBL" id="JACHOV010000003">
    <property type="protein sequence ID" value="MBB4640700.1"/>
    <property type="molecule type" value="Genomic_DNA"/>
</dbReference>
<dbReference type="SUPFAM" id="SSF49879">
    <property type="entry name" value="SMAD/FHA domain"/>
    <property type="match status" value="1"/>
</dbReference>
<evidence type="ECO:0000313" key="10">
    <source>
        <dbReference type="EMBL" id="MBB4640700.1"/>
    </source>
</evidence>
<dbReference type="CDD" id="cd00060">
    <property type="entry name" value="FHA"/>
    <property type="match status" value="1"/>
</dbReference>
<dbReference type="Gene3D" id="2.60.200.20">
    <property type="match status" value="1"/>
</dbReference>
<evidence type="ECO:0000256" key="8">
    <source>
        <dbReference type="SAM" id="Phobius"/>
    </source>
</evidence>
<reference evidence="10 11" key="1">
    <citation type="submission" date="2020-08" db="EMBL/GenBank/DDBJ databases">
        <title>Genomic Encyclopedia of Type Strains, Phase IV (KMG-IV): sequencing the most valuable type-strain genomes for metagenomic binning, comparative biology and taxonomic classification.</title>
        <authorList>
            <person name="Goeker M."/>
        </authorList>
    </citation>
    <scope>NUCLEOTIDE SEQUENCE [LARGE SCALE GENOMIC DNA]</scope>
    <source>
        <strain evidence="10 11">DSM 7465</strain>
    </source>
</reference>
<dbReference type="CDD" id="cd08168">
    <property type="entry name" value="Cytochrom_C3"/>
    <property type="match status" value="1"/>
</dbReference>
<feature type="domain" description="Tetrahaem cytochrome" evidence="9">
    <location>
        <begin position="189"/>
        <end position="281"/>
    </location>
</feature>
<name>A0A840HSY9_9SPHN</name>